<name>A0ABD3X1E4_SINWO</name>
<dbReference type="Pfam" id="PF05485">
    <property type="entry name" value="THAP"/>
    <property type="match status" value="1"/>
</dbReference>
<evidence type="ECO:0000256" key="5">
    <source>
        <dbReference type="PROSITE-ProRule" id="PRU00309"/>
    </source>
</evidence>
<keyword evidence="4 5" id="KW-0238">DNA-binding</keyword>
<evidence type="ECO:0000313" key="8">
    <source>
        <dbReference type="EMBL" id="KAL3880069.1"/>
    </source>
</evidence>
<dbReference type="GO" id="GO:0003677">
    <property type="term" value="F:DNA binding"/>
    <property type="evidence" value="ECO:0007669"/>
    <property type="project" value="UniProtKB-UniRule"/>
</dbReference>
<dbReference type="PANTHER" id="PTHR31751:SF42">
    <property type="entry name" value="PROTEIN CBG10204"/>
    <property type="match status" value="1"/>
</dbReference>
<keyword evidence="1" id="KW-0479">Metal-binding</keyword>
<dbReference type="InterPro" id="IPR038441">
    <property type="entry name" value="THAP_Znf_sf"/>
</dbReference>
<gene>
    <name evidence="8" type="ORF">ACJMK2_032340</name>
</gene>
<organism evidence="8 9">
    <name type="scientific">Sinanodonta woodiana</name>
    <name type="common">Chinese pond mussel</name>
    <name type="synonym">Anodonta woodiana</name>
    <dbReference type="NCBI Taxonomy" id="1069815"/>
    <lineage>
        <taxon>Eukaryota</taxon>
        <taxon>Metazoa</taxon>
        <taxon>Spiralia</taxon>
        <taxon>Lophotrochozoa</taxon>
        <taxon>Mollusca</taxon>
        <taxon>Bivalvia</taxon>
        <taxon>Autobranchia</taxon>
        <taxon>Heteroconchia</taxon>
        <taxon>Palaeoheterodonta</taxon>
        <taxon>Unionida</taxon>
        <taxon>Unionoidea</taxon>
        <taxon>Unionidae</taxon>
        <taxon>Unioninae</taxon>
        <taxon>Sinanodonta</taxon>
    </lineage>
</organism>
<evidence type="ECO:0000259" key="7">
    <source>
        <dbReference type="PROSITE" id="PS50950"/>
    </source>
</evidence>
<feature type="region of interest" description="Disordered" evidence="6">
    <location>
        <begin position="190"/>
        <end position="226"/>
    </location>
</feature>
<dbReference type="SMART" id="SM00692">
    <property type="entry name" value="DM3"/>
    <property type="match status" value="1"/>
</dbReference>
<dbReference type="InterPro" id="IPR006612">
    <property type="entry name" value="THAP_Znf"/>
</dbReference>
<proteinExistence type="predicted"/>
<dbReference type="SUPFAM" id="SSF57716">
    <property type="entry name" value="Glucocorticoid receptor-like (DNA-binding domain)"/>
    <property type="match status" value="1"/>
</dbReference>
<feature type="compositionally biased region" description="Polar residues" evidence="6">
    <location>
        <begin position="198"/>
        <end position="213"/>
    </location>
</feature>
<keyword evidence="2 5" id="KW-0863">Zinc-finger</keyword>
<evidence type="ECO:0000256" key="4">
    <source>
        <dbReference type="ARBA" id="ARBA00023125"/>
    </source>
</evidence>
<evidence type="ECO:0000256" key="6">
    <source>
        <dbReference type="SAM" id="MobiDB-lite"/>
    </source>
</evidence>
<protein>
    <recommendedName>
        <fullName evidence="7">THAP-type domain-containing protein</fullName>
    </recommendedName>
</protein>
<accession>A0ABD3X1E4</accession>
<evidence type="ECO:0000256" key="3">
    <source>
        <dbReference type="ARBA" id="ARBA00022833"/>
    </source>
</evidence>
<feature type="domain" description="THAP-type" evidence="7">
    <location>
        <begin position="1"/>
        <end position="87"/>
    </location>
</feature>
<evidence type="ECO:0000256" key="1">
    <source>
        <dbReference type="ARBA" id="ARBA00022723"/>
    </source>
</evidence>
<dbReference type="GO" id="GO:0008270">
    <property type="term" value="F:zinc ion binding"/>
    <property type="evidence" value="ECO:0007669"/>
    <property type="project" value="UniProtKB-KW"/>
</dbReference>
<dbReference type="Gene3D" id="6.20.210.20">
    <property type="entry name" value="THAP domain"/>
    <property type="match status" value="1"/>
</dbReference>
<dbReference type="Proteomes" id="UP001634394">
    <property type="component" value="Unassembled WGS sequence"/>
</dbReference>
<reference evidence="8 9" key="1">
    <citation type="submission" date="2024-11" db="EMBL/GenBank/DDBJ databases">
        <title>Chromosome-level genome assembly of the freshwater bivalve Anodonta woodiana.</title>
        <authorList>
            <person name="Chen X."/>
        </authorList>
    </citation>
    <scope>NUCLEOTIDE SEQUENCE [LARGE SCALE GENOMIC DNA]</scope>
    <source>
        <strain evidence="8">MN2024</strain>
        <tissue evidence="8">Gills</tissue>
    </source>
</reference>
<dbReference type="AlphaFoldDB" id="A0ABD3X1E4"/>
<keyword evidence="3" id="KW-0862">Zinc</keyword>
<sequence length="724" mass="82433">MVYCVAFNCKTGSGQGVGLFEFPKDEKRRKVWISRIKRKDFRPSKTLRLCAKHFTNDQFVVDPLLAMTIGYKLRKLQLKSDAIPSVFDFEVKKKGNDNADSFKRKQRQSGAVAKRKRIETLAQILEVSSDSDQNDNTCIINEGKETLHESNTEQLTTTYNASCQTTSASKNSSCQTEPCMVTVGTQTDDRFETRRSYRSPSIEMNRNQNLQHDTSQDPDWCPSDQEESVDSVQVTVDDDIPPNKERKFLIFERHLDQLLNRKCSCCGTMEVLMKTVVGTALIVDMCCKCDGRYKWYSQPMSGTMPLGNLILSGAIMFAGASPTTVLNVLMHSKIQCFSQRTYMSIQNAYIVPIVSSVWQLSQSYMLDKIRDRGSAVKLGGDARCCSPGRTAKYGSYSIMNLESGKILDLQLVQSNEVNSSYAMELEGLKRCLAFLSSEDVTVSHLITNRHSQVKKYLKDKHPEIMHMFDVWHVAKGVYKKLEAAGKRKGCDVVGRWARSISNHMYWCAASSCGDGEVVQQKWFSILNHVANIHRGHGDKFLQCEHEELDNREWIKYGSKAHTEVKKVVKGRLLATDIKKLSPAEQTSGLESFHRVICFFAPKSLHFFHAQMEARLYLATLHFNETVNRVQAVTLDGSHQYRVSFPKGRKGEGVAKEIKTRQTYSYIDDLFDELLIRREMYTSYSEAFDAKQREDKVRPAPLAQALPRQSKNEIVNRHISRFNLD</sequence>
<evidence type="ECO:0000256" key="2">
    <source>
        <dbReference type="ARBA" id="ARBA00022771"/>
    </source>
</evidence>
<dbReference type="PROSITE" id="PS50950">
    <property type="entry name" value="ZF_THAP"/>
    <property type="match status" value="1"/>
</dbReference>
<dbReference type="SMART" id="SM00980">
    <property type="entry name" value="THAP"/>
    <property type="match status" value="1"/>
</dbReference>
<comment type="caution">
    <text evidence="8">The sequence shown here is derived from an EMBL/GenBank/DDBJ whole genome shotgun (WGS) entry which is preliminary data.</text>
</comment>
<dbReference type="EMBL" id="JBJQND010000004">
    <property type="protein sequence ID" value="KAL3880069.1"/>
    <property type="molecule type" value="Genomic_DNA"/>
</dbReference>
<keyword evidence="9" id="KW-1185">Reference proteome</keyword>
<evidence type="ECO:0000313" key="9">
    <source>
        <dbReference type="Proteomes" id="UP001634394"/>
    </source>
</evidence>
<dbReference type="PANTHER" id="PTHR31751">
    <property type="entry name" value="SI:CH211-108C17.2-RELATED-RELATED"/>
    <property type="match status" value="1"/>
</dbReference>